<evidence type="ECO:0008006" key="4">
    <source>
        <dbReference type="Google" id="ProtNLM"/>
    </source>
</evidence>
<name>A0A8H6HTP8_9AGAR</name>
<evidence type="ECO:0000313" key="3">
    <source>
        <dbReference type="Proteomes" id="UP000521943"/>
    </source>
</evidence>
<feature type="compositionally biased region" description="Acidic residues" evidence="1">
    <location>
        <begin position="210"/>
        <end position="224"/>
    </location>
</feature>
<dbReference type="EMBL" id="JACGCI010000041">
    <property type="protein sequence ID" value="KAF6753043.1"/>
    <property type="molecule type" value="Genomic_DNA"/>
</dbReference>
<accession>A0A8H6HTP8</accession>
<dbReference type="OrthoDB" id="2576496at2759"/>
<evidence type="ECO:0000313" key="2">
    <source>
        <dbReference type="EMBL" id="KAF6753043.1"/>
    </source>
</evidence>
<proteinExistence type="predicted"/>
<reference evidence="2 3" key="1">
    <citation type="submission" date="2020-07" db="EMBL/GenBank/DDBJ databases">
        <title>Comparative genomics of pyrophilous fungi reveals a link between fire events and developmental genes.</title>
        <authorList>
            <consortium name="DOE Joint Genome Institute"/>
            <person name="Steindorff A.S."/>
            <person name="Carver A."/>
            <person name="Calhoun S."/>
            <person name="Stillman K."/>
            <person name="Liu H."/>
            <person name="Lipzen A."/>
            <person name="Pangilinan J."/>
            <person name="Labutti K."/>
            <person name="Bruns T.D."/>
            <person name="Grigoriev I.V."/>
        </authorList>
    </citation>
    <scope>NUCLEOTIDE SEQUENCE [LARGE SCALE GENOMIC DNA]</scope>
    <source>
        <strain evidence="2 3">CBS 144469</strain>
    </source>
</reference>
<feature type="region of interest" description="Disordered" evidence="1">
    <location>
        <begin position="180"/>
        <end position="224"/>
    </location>
</feature>
<feature type="region of interest" description="Disordered" evidence="1">
    <location>
        <begin position="333"/>
        <end position="401"/>
    </location>
</feature>
<keyword evidence="3" id="KW-1185">Reference proteome</keyword>
<gene>
    <name evidence="2" type="ORF">DFP72DRAFT_903200</name>
</gene>
<evidence type="ECO:0000256" key="1">
    <source>
        <dbReference type="SAM" id="MobiDB-lite"/>
    </source>
</evidence>
<protein>
    <recommendedName>
        <fullName evidence="4">C2H2-type domain-containing protein</fullName>
    </recommendedName>
</protein>
<dbReference type="Proteomes" id="UP000521943">
    <property type="component" value="Unassembled WGS sequence"/>
</dbReference>
<feature type="compositionally biased region" description="Polar residues" evidence="1">
    <location>
        <begin position="372"/>
        <end position="383"/>
    </location>
</feature>
<feature type="compositionally biased region" description="Polar residues" evidence="1">
    <location>
        <begin position="180"/>
        <end position="189"/>
    </location>
</feature>
<feature type="compositionally biased region" description="Pro residues" evidence="1">
    <location>
        <begin position="360"/>
        <end position="371"/>
    </location>
</feature>
<dbReference type="AlphaFoldDB" id="A0A8H6HTP8"/>
<organism evidence="2 3">
    <name type="scientific">Ephemerocybe angulata</name>
    <dbReference type="NCBI Taxonomy" id="980116"/>
    <lineage>
        <taxon>Eukaryota</taxon>
        <taxon>Fungi</taxon>
        <taxon>Dikarya</taxon>
        <taxon>Basidiomycota</taxon>
        <taxon>Agaricomycotina</taxon>
        <taxon>Agaricomycetes</taxon>
        <taxon>Agaricomycetidae</taxon>
        <taxon>Agaricales</taxon>
        <taxon>Agaricineae</taxon>
        <taxon>Psathyrellaceae</taxon>
        <taxon>Ephemerocybe</taxon>
    </lineage>
</organism>
<sequence length="401" mass="44582">MSMVPNHQTLDAFQRTVALAKDTLQSPGFSCEWQDRAAKCGIVLSTLNAYKKHLLSCHCNSNRAPGSWQECKLPKCNSRNHRSFADLAEHIESGHLARMPLQCPVADCVQQRLLKVSDLPQHIRDHHMDVCNRFMPASYFLPTLRPRPASIQAPPPIPDGPIWLVQVQPGLRPREPRLSQLMSQGTQQKRIPRNARQIPKAKGKGSTEEAGNDDDDDDDESEDFDLDMDNLEQFDCSTMKAQVQLGRSILVGERAAKLDIDLSRPGPMLDPHFYGLREAPQSIYFPAFNRYAEESLEKQAREKEEEEKKKAVGMLAGQNAVLKEVKSREEEAEEAAASVVPDLRIHTEMPPGGEAMIIDPPTPEATIPTPPVSNLKSTTSLPVSPSLKITVPPLPSRVKSS</sequence>
<comment type="caution">
    <text evidence="2">The sequence shown here is derived from an EMBL/GenBank/DDBJ whole genome shotgun (WGS) entry which is preliminary data.</text>
</comment>